<evidence type="ECO:0000256" key="2">
    <source>
        <dbReference type="SAM" id="MobiDB-lite"/>
    </source>
</evidence>
<feature type="compositionally biased region" description="Polar residues" evidence="2">
    <location>
        <begin position="125"/>
        <end position="134"/>
    </location>
</feature>
<feature type="compositionally biased region" description="Polar residues" evidence="2">
    <location>
        <begin position="620"/>
        <end position="631"/>
    </location>
</feature>
<feature type="region of interest" description="Disordered" evidence="2">
    <location>
        <begin position="122"/>
        <end position="149"/>
    </location>
</feature>
<feature type="compositionally biased region" description="Polar residues" evidence="2">
    <location>
        <begin position="264"/>
        <end position="282"/>
    </location>
</feature>
<feature type="compositionally biased region" description="Polar residues" evidence="2">
    <location>
        <begin position="660"/>
        <end position="671"/>
    </location>
</feature>
<dbReference type="Gramene" id="RZC79167">
    <property type="protein sequence ID" value="RZC79167"/>
    <property type="gene ID" value="C5167_003387"/>
</dbReference>
<dbReference type="AlphaFoldDB" id="A0A4Y7L2H9"/>
<dbReference type="GO" id="GO:0006405">
    <property type="term" value="P:RNA export from nucleus"/>
    <property type="evidence" value="ECO:0007669"/>
    <property type="project" value="InterPro"/>
</dbReference>
<dbReference type="InterPro" id="IPR044694">
    <property type="entry name" value="NUP214"/>
</dbReference>
<dbReference type="OMA" id="GYSASCT"/>
<reference evidence="3 4" key="1">
    <citation type="journal article" date="2018" name="Science">
        <title>The opium poppy genome and morphinan production.</title>
        <authorList>
            <person name="Guo L."/>
            <person name="Winzer T."/>
            <person name="Yang X."/>
            <person name="Li Y."/>
            <person name="Ning Z."/>
            <person name="He Z."/>
            <person name="Teodor R."/>
            <person name="Lu Y."/>
            <person name="Bowser T.A."/>
            <person name="Graham I.A."/>
            <person name="Ye K."/>
        </authorList>
    </citation>
    <scope>NUCLEOTIDE SEQUENCE [LARGE SCALE GENOMIC DNA]</scope>
    <source>
        <strain evidence="4">cv. HN1</strain>
        <tissue evidence="3">Leaves</tissue>
    </source>
</reference>
<sequence length="692" mass="76342">MGFGVDKVSLYEKIKFKQGVEERELSPHCILLCLTLEGKLIMFYLARVIETPTSPQFVDATSDEEVISSAVVPPGHDLLKTSRPEIKGAAAAGLGAGLVEMNQKILVGKGIAENLKGNEFRTTELNDSSPSFSRISKGETGVSTPQKVGLSIDSSTGSALTGAFTSSESSSCKDSTRSADITKGYLRGTSSAGFPSGLYSLSAADQVDARSSFSPNPIEGNINISNGLPTKDNSVFSVHSTGNISQSGGQRTSVGARKFESVPTIRSSQLSQGSSAPGRSFNFKLQPTQEASKVPSSPVLLASDPALSKHLGSVNEMAGELDDLLQSIEKEGGYRDNCTQKSSVLSLEQDLEKLSWKCREWRNTMEERLEEIQHLFDKTVQVLSRKIYIEGFVKQSTDGQYRDLLNRQKLSPELEQKRQRMLKVNQELTNQLIQLERHFNALELNKFDKTTVGYSASCTILEPSRHSQSLYSLYNTVNSQLRAAEQLSECLSDQMTELNIESPVKKRQSKTKELLESIGLPYDVDSFNSPDVKRGGRSPDSIKKLSFSSHSFNSKEQFRSATKNVEPETARRRRDSLDRSWASFEPPKTTVKRLVLQEERHKVSATKSASVARKADHNAQLKQGSFFSQPSDKIDPSPSLFSSTSKDELKRYHANREMQSDPSKQLSGSPQNDKKQPYTIIISSRIPIIVIV</sequence>
<gene>
    <name evidence="3" type="ORF">C5167_003387</name>
</gene>
<organism evidence="3 4">
    <name type="scientific">Papaver somniferum</name>
    <name type="common">Opium poppy</name>
    <dbReference type="NCBI Taxonomy" id="3469"/>
    <lineage>
        <taxon>Eukaryota</taxon>
        <taxon>Viridiplantae</taxon>
        <taxon>Streptophyta</taxon>
        <taxon>Embryophyta</taxon>
        <taxon>Tracheophyta</taxon>
        <taxon>Spermatophyta</taxon>
        <taxon>Magnoliopsida</taxon>
        <taxon>Ranunculales</taxon>
        <taxon>Papaveraceae</taxon>
        <taxon>Papaveroideae</taxon>
        <taxon>Papaver</taxon>
    </lineage>
</organism>
<proteinExistence type="predicted"/>
<feature type="compositionally biased region" description="Basic and acidic residues" evidence="2">
    <location>
        <begin position="565"/>
        <end position="578"/>
    </location>
</feature>
<feature type="coiled-coil region" evidence="1">
    <location>
        <begin position="411"/>
        <end position="445"/>
    </location>
</feature>
<name>A0A4Y7L2H9_PAPSO</name>
<dbReference type="STRING" id="3469.A0A4Y7L2H9"/>
<evidence type="ECO:0000313" key="4">
    <source>
        <dbReference type="Proteomes" id="UP000316621"/>
    </source>
</evidence>
<dbReference type="PANTHER" id="PTHR34418">
    <property type="entry name" value="NUCLEAR PORE COMPLEX PROTEIN NUP214 ISOFORM X1"/>
    <property type="match status" value="1"/>
</dbReference>
<evidence type="ECO:0000313" key="3">
    <source>
        <dbReference type="EMBL" id="RZC79167.1"/>
    </source>
</evidence>
<evidence type="ECO:0000256" key="1">
    <source>
        <dbReference type="SAM" id="Coils"/>
    </source>
</evidence>
<feature type="compositionally biased region" description="Basic and acidic residues" evidence="2">
    <location>
        <begin position="645"/>
        <end position="659"/>
    </location>
</feature>
<protein>
    <submittedName>
        <fullName evidence="3">Uncharacterized protein</fullName>
    </submittedName>
</protein>
<keyword evidence="4" id="KW-1185">Reference proteome</keyword>
<dbReference type="GO" id="GO:0017056">
    <property type="term" value="F:structural constituent of nuclear pore"/>
    <property type="evidence" value="ECO:0007669"/>
    <property type="project" value="InterPro"/>
</dbReference>
<dbReference type="EMBL" id="CM010723">
    <property type="protein sequence ID" value="RZC79167.1"/>
    <property type="molecule type" value="Genomic_DNA"/>
</dbReference>
<keyword evidence="1" id="KW-0175">Coiled coil</keyword>
<feature type="region of interest" description="Disordered" evidence="2">
    <location>
        <begin position="555"/>
        <end position="583"/>
    </location>
</feature>
<dbReference type="PANTHER" id="PTHR34418:SF3">
    <property type="entry name" value="NUCLEAR PORE COMPLEX PROTEIN NUP214"/>
    <property type="match status" value="1"/>
</dbReference>
<feature type="region of interest" description="Disordered" evidence="2">
    <location>
        <begin position="263"/>
        <end position="282"/>
    </location>
</feature>
<dbReference type="Proteomes" id="UP000316621">
    <property type="component" value="Chromosome 9"/>
</dbReference>
<feature type="region of interest" description="Disordered" evidence="2">
    <location>
        <begin position="602"/>
        <end position="677"/>
    </location>
</feature>
<accession>A0A4Y7L2H9</accession>